<name>A0ABM7T2D8_9CLOT</name>
<organism evidence="3 4">
    <name type="scientific">Clostridium gelidum</name>
    <dbReference type="NCBI Taxonomy" id="704125"/>
    <lineage>
        <taxon>Bacteria</taxon>
        <taxon>Bacillati</taxon>
        <taxon>Bacillota</taxon>
        <taxon>Clostridia</taxon>
        <taxon>Eubacteriales</taxon>
        <taxon>Clostridiaceae</taxon>
        <taxon>Clostridium</taxon>
    </lineage>
</organism>
<dbReference type="Pfam" id="PF00497">
    <property type="entry name" value="SBP_bac_3"/>
    <property type="match status" value="1"/>
</dbReference>
<evidence type="ECO:0000256" key="1">
    <source>
        <dbReference type="ARBA" id="ARBA00022729"/>
    </source>
</evidence>
<protein>
    <submittedName>
        <fullName evidence="3">Basic amino acid ABC transporter substrate-binding protein</fullName>
    </submittedName>
</protein>
<keyword evidence="1" id="KW-0732">Signal</keyword>
<sequence length="294" mass="32353">MKKICEKLLVLIIVAANCIGIMAGCGASISSITTISGNPAVKDRLEQIKEKGVLTVASADNKPFGYIDPQTNQFTGIDADIITEIARRLGIDKVEMKLVPFKYLLNELNSDNDIDIIASGLYVTEERKKEVLFTNVWYKEPEAIVTLKASEFNFKEDLKNAVVGAESGTVFVELIQKWKNDGSVKDVRIYQSQPDLILAVATNEIDASILDSASASYLVSRYKNLNFKIFTPYKPELPGIVAAAVKKSDTSFADAINKKIDEMKEDGTLIEILKKHGLNESNFVSVKDGHISGQ</sequence>
<keyword evidence="4" id="KW-1185">Reference proteome</keyword>
<accession>A0ABM7T2D8</accession>
<dbReference type="SMART" id="SM00062">
    <property type="entry name" value="PBPb"/>
    <property type="match status" value="1"/>
</dbReference>
<evidence type="ECO:0000259" key="2">
    <source>
        <dbReference type="SMART" id="SM00062"/>
    </source>
</evidence>
<dbReference type="Gene3D" id="3.40.190.10">
    <property type="entry name" value="Periplasmic binding protein-like II"/>
    <property type="match status" value="2"/>
</dbReference>
<dbReference type="InterPro" id="IPR001638">
    <property type="entry name" value="Solute-binding_3/MltF_N"/>
</dbReference>
<dbReference type="RefSeq" id="WP_224037003.1">
    <property type="nucleotide sequence ID" value="NZ_AP024849.1"/>
</dbReference>
<evidence type="ECO:0000313" key="4">
    <source>
        <dbReference type="Proteomes" id="UP000824633"/>
    </source>
</evidence>
<dbReference type="EMBL" id="AP024849">
    <property type="protein sequence ID" value="BCZ45403.1"/>
    <property type="molecule type" value="Genomic_DNA"/>
</dbReference>
<dbReference type="Proteomes" id="UP000824633">
    <property type="component" value="Chromosome"/>
</dbReference>
<dbReference type="SUPFAM" id="SSF53850">
    <property type="entry name" value="Periplasmic binding protein-like II"/>
    <property type="match status" value="1"/>
</dbReference>
<dbReference type="PANTHER" id="PTHR35936">
    <property type="entry name" value="MEMBRANE-BOUND LYTIC MUREIN TRANSGLYCOSYLASE F"/>
    <property type="match status" value="1"/>
</dbReference>
<gene>
    <name evidence="3" type="ORF">psyc5s11_14700</name>
</gene>
<dbReference type="PROSITE" id="PS51257">
    <property type="entry name" value="PROKAR_LIPOPROTEIN"/>
    <property type="match status" value="1"/>
</dbReference>
<dbReference type="CDD" id="cd13530">
    <property type="entry name" value="PBP2_peptides_like"/>
    <property type="match status" value="1"/>
</dbReference>
<proteinExistence type="predicted"/>
<reference evidence="4" key="1">
    <citation type="submission" date="2021-07" db="EMBL/GenBank/DDBJ databases">
        <title>Complete genome sequencing of a Clostridium isolate.</title>
        <authorList>
            <person name="Ueki A."/>
            <person name="Tonouchi A."/>
        </authorList>
    </citation>
    <scope>NUCLEOTIDE SEQUENCE [LARGE SCALE GENOMIC DNA]</scope>
    <source>
        <strain evidence="4">C5S11</strain>
    </source>
</reference>
<evidence type="ECO:0000313" key="3">
    <source>
        <dbReference type="EMBL" id="BCZ45403.1"/>
    </source>
</evidence>
<feature type="domain" description="Solute-binding protein family 3/N-terminal" evidence="2">
    <location>
        <begin position="53"/>
        <end position="280"/>
    </location>
</feature>